<proteinExistence type="predicted"/>
<dbReference type="Proteomes" id="UP000265020">
    <property type="component" value="Unassembled WGS sequence"/>
</dbReference>
<evidence type="ECO:0008006" key="3">
    <source>
        <dbReference type="Google" id="ProtNLM"/>
    </source>
</evidence>
<evidence type="ECO:0000313" key="2">
    <source>
        <dbReference type="Proteomes" id="UP000265020"/>
    </source>
</evidence>
<dbReference type="AlphaFoldDB" id="A0A3Q2FKE0"/>
<sequence>AKITKCHTESTYAVRVSEKAQKASYMVAEIIAKAKKPHTVAESLILPACKNIVQVISLTTPSNGALTICPLTLKLVSDRLRQSGKFSLQIDDSTDESAVCHLIANVRNVDEDRITENFLFCKALRNHATGDEMFRVTNDYFMENGLNWQMCAGICTDGAACMTGRAKGFVTKAKERNPIIGVTLHAPQGESYCKNPDLTEVWGQAVKIVNYIKSHPVKTLPLGKALAHVYELREELLAFAREHHIPFQEQINDFWLKLASLANIYEHMNELNVKMKPFSQQQKKAMATEELFTTNKSECLTTKGQDELVELQAERTLKLKHIRQEYPSISESAISVDTVTLPPTFELALSSLTYMKNKLRERLPVEEDLCVSLPPTPPHINRLQSETGAYLLCSGYFGITYFMFLD</sequence>
<protein>
    <recommendedName>
        <fullName evidence="3">DUF4371 domain-containing protein</fullName>
    </recommendedName>
</protein>
<dbReference type="PANTHER" id="PTHR45913:SF19">
    <property type="entry name" value="LOW QUALITY PROTEIN: ZINC FINGER BED DOMAIN-CONTAINING PROTEIN 5-LIKE"/>
    <property type="match status" value="1"/>
</dbReference>
<dbReference type="PANTHER" id="PTHR45913">
    <property type="entry name" value="EPM2A-INTERACTING PROTEIN 1"/>
    <property type="match status" value="1"/>
</dbReference>
<dbReference type="Ensembl" id="ENSCVAT00000007345.1">
    <property type="protein sequence ID" value="ENSCVAP00000005040.1"/>
    <property type="gene ID" value="ENSCVAG00000006428.1"/>
</dbReference>
<name>A0A3Q2FKE0_CYPVA</name>
<dbReference type="GeneTree" id="ENSGT00940000160436"/>
<keyword evidence="2" id="KW-1185">Reference proteome</keyword>
<accession>A0A3Q2FKE0</accession>
<reference evidence="1" key="1">
    <citation type="submission" date="2025-08" db="UniProtKB">
        <authorList>
            <consortium name="Ensembl"/>
        </authorList>
    </citation>
    <scope>IDENTIFICATION</scope>
</reference>
<evidence type="ECO:0000313" key="1">
    <source>
        <dbReference type="Ensembl" id="ENSCVAP00000005040.1"/>
    </source>
</evidence>
<organism evidence="1 2">
    <name type="scientific">Cyprinodon variegatus</name>
    <name type="common">Sheepshead minnow</name>
    <dbReference type="NCBI Taxonomy" id="28743"/>
    <lineage>
        <taxon>Eukaryota</taxon>
        <taxon>Metazoa</taxon>
        <taxon>Chordata</taxon>
        <taxon>Craniata</taxon>
        <taxon>Vertebrata</taxon>
        <taxon>Euteleostomi</taxon>
        <taxon>Actinopterygii</taxon>
        <taxon>Neopterygii</taxon>
        <taxon>Teleostei</taxon>
        <taxon>Neoteleostei</taxon>
        <taxon>Acanthomorphata</taxon>
        <taxon>Ovalentaria</taxon>
        <taxon>Atherinomorphae</taxon>
        <taxon>Cyprinodontiformes</taxon>
        <taxon>Cyprinodontidae</taxon>
        <taxon>Cyprinodon</taxon>
    </lineage>
</organism>
<reference evidence="1" key="2">
    <citation type="submission" date="2025-09" db="UniProtKB">
        <authorList>
            <consortium name="Ensembl"/>
        </authorList>
    </citation>
    <scope>IDENTIFICATION</scope>
</reference>